<dbReference type="Proteomes" id="UP000095287">
    <property type="component" value="Unplaced"/>
</dbReference>
<organism evidence="1 2">
    <name type="scientific">Steinernema glaseri</name>
    <dbReference type="NCBI Taxonomy" id="37863"/>
    <lineage>
        <taxon>Eukaryota</taxon>
        <taxon>Metazoa</taxon>
        <taxon>Ecdysozoa</taxon>
        <taxon>Nematoda</taxon>
        <taxon>Chromadorea</taxon>
        <taxon>Rhabditida</taxon>
        <taxon>Tylenchina</taxon>
        <taxon>Panagrolaimomorpha</taxon>
        <taxon>Strongyloidoidea</taxon>
        <taxon>Steinernematidae</taxon>
        <taxon>Steinernema</taxon>
    </lineage>
</organism>
<dbReference type="AlphaFoldDB" id="A0A1I7Z1F0"/>
<accession>A0A1I7Z1F0</accession>
<evidence type="ECO:0000313" key="1">
    <source>
        <dbReference type="Proteomes" id="UP000095287"/>
    </source>
</evidence>
<proteinExistence type="predicted"/>
<name>A0A1I7Z1F0_9BILA</name>
<dbReference type="WBParaSite" id="L893_g21945.t1">
    <property type="protein sequence ID" value="L893_g21945.t1"/>
    <property type="gene ID" value="L893_g21945"/>
</dbReference>
<sequence>MTIFLMIYKLSKPTITAVKLICVLRYSTYPTGRYFSSSLKLATEVEFYGRIGGSHEGEEPPSGVVENCSLDGELGTSQFCNSGDSDDFLVAADDSPILREAGS</sequence>
<reference evidence="2" key="1">
    <citation type="submission" date="2016-11" db="UniProtKB">
        <authorList>
            <consortium name="WormBaseParasite"/>
        </authorList>
    </citation>
    <scope>IDENTIFICATION</scope>
</reference>
<evidence type="ECO:0000313" key="2">
    <source>
        <dbReference type="WBParaSite" id="L893_g21945.t1"/>
    </source>
</evidence>
<protein>
    <submittedName>
        <fullName evidence="2">MAM domain-containing protein</fullName>
    </submittedName>
</protein>
<keyword evidence="1" id="KW-1185">Reference proteome</keyword>